<protein>
    <recommendedName>
        <fullName evidence="6">TVP38/TMEM64 family membrane protein</fullName>
    </recommendedName>
</protein>
<feature type="transmembrane region" description="Helical" evidence="6">
    <location>
        <begin position="160"/>
        <end position="179"/>
    </location>
</feature>
<evidence type="ECO:0000256" key="4">
    <source>
        <dbReference type="ARBA" id="ARBA00022989"/>
    </source>
</evidence>
<evidence type="ECO:0000313" key="9">
    <source>
        <dbReference type="Proteomes" id="UP000217065"/>
    </source>
</evidence>
<keyword evidence="9" id="KW-1185">Reference proteome</keyword>
<feature type="domain" description="VTT" evidence="7">
    <location>
        <begin position="32"/>
        <end position="150"/>
    </location>
</feature>
<keyword evidence="3 6" id="KW-0812">Transmembrane</keyword>
<proteinExistence type="inferred from homology"/>
<organism evidence="8 9">
    <name type="scientific">Tetzosporium hominis</name>
    <dbReference type="NCBI Taxonomy" id="2020506"/>
    <lineage>
        <taxon>Bacteria</taxon>
        <taxon>Bacillati</taxon>
        <taxon>Bacillota</taxon>
        <taxon>Bacilli</taxon>
        <taxon>Bacillales</taxon>
        <taxon>Caryophanaceae</taxon>
        <taxon>Tetzosporium</taxon>
    </lineage>
</organism>
<dbReference type="GO" id="GO:0005886">
    <property type="term" value="C:plasma membrane"/>
    <property type="evidence" value="ECO:0007669"/>
    <property type="project" value="UniProtKB-SubCell"/>
</dbReference>
<keyword evidence="4 6" id="KW-1133">Transmembrane helix</keyword>
<feature type="transmembrane region" description="Helical" evidence="6">
    <location>
        <begin position="129"/>
        <end position="148"/>
    </location>
</feature>
<accession>A0A264W756</accession>
<dbReference type="OrthoDB" id="1651121at2"/>
<dbReference type="Proteomes" id="UP000217065">
    <property type="component" value="Unassembled WGS sequence"/>
</dbReference>
<comment type="subcellular location">
    <subcellularLocation>
        <location evidence="1 6">Cell membrane</location>
        <topology evidence="1 6">Multi-pass membrane protein</topology>
    </subcellularLocation>
</comment>
<evidence type="ECO:0000313" key="8">
    <source>
        <dbReference type="EMBL" id="OZS79428.1"/>
    </source>
</evidence>
<evidence type="ECO:0000256" key="3">
    <source>
        <dbReference type="ARBA" id="ARBA00022692"/>
    </source>
</evidence>
<comment type="similarity">
    <text evidence="6">Belongs to the TVP38/TMEM64 family.</text>
</comment>
<gene>
    <name evidence="8" type="ORF">CF394_01330</name>
</gene>
<feature type="transmembrane region" description="Helical" evidence="6">
    <location>
        <begin position="47"/>
        <end position="69"/>
    </location>
</feature>
<evidence type="ECO:0000256" key="6">
    <source>
        <dbReference type="RuleBase" id="RU366058"/>
    </source>
</evidence>
<dbReference type="InterPro" id="IPR015414">
    <property type="entry name" value="TMEM64"/>
</dbReference>
<sequence length="209" mass="23601">METLEEIMNSYKTLGPVIGILLPMLEAFLPFLPLVVFIVANVTAYGLLYGFVLSWAGSVVGSYLVFLIIRKYGRARILNFLTKHQRISRLIHWVERNGFGPLFLLLCFPFTPSAIVNVVAGLSNIRKSTYLTALILGKLIMIFVISFIGADIRALISQPIRTAIVAAVIALLWVIGKYFEKRLDKKVEADFREIARQRVSEANREKLEK</sequence>
<dbReference type="EMBL" id="NOKQ01000134">
    <property type="protein sequence ID" value="OZS79428.1"/>
    <property type="molecule type" value="Genomic_DNA"/>
</dbReference>
<feature type="transmembrane region" description="Helical" evidence="6">
    <location>
        <begin position="20"/>
        <end position="40"/>
    </location>
</feature>
<keyword evidence="5 6" id="KW-0472">Membrane</keyword>
<dbReference type="InterPro" id="IPR032816">
    <property type="entry name" value="VTT_dom"/>
</dbReference>
<comment type="caution">
    <text evidence="8">The sequence shown here is derived from an EMBL/GenBank/DDBJ whole genome shotgun (WGS) entry which is preliminary data.</text>
</comment>
<feature type="transmembrane region" description="Helical" evidence="6">
    <location>
        <begin position="102"/>
        <end position="122"/>
    </location>
</feature>
<dbReference type="PANTHER" id="PTHR12677">
    <property type="entry name" value="GOLGI APPARATUS MEMBRANE PROTEIN TVP38-RELATED"/>
    <property type="match status" value="1"/>
</dbReference>
<evidence type="ECO:0000256" key="5">
    <source>
        <dbReference type="ARBA" id="ARBA00023136"/>
    </source>
</evidence>
<reference evidence="8 9" key="1">
    <citation type="submission" date="2017-07" db="EMBL/GenBank/DDBJ databases">
        <title>Tetzosporium hominis gen.nov. sp.nov.</title>
        <authorList>
            <person name="Tetz G."/>
            <person name="Tetz V."/>
        </authorList>
    </citation>
    <scope>NUCLEOTIDE SEQUENCE [LARGE SCALE GENOMIC DNA]</scope>
    <source>
        <strain evidence="8 9">VT-49</strain>
    </source>
</reference>
<evidence type="ECO:0000256" key="2">
    <source>
        <dbReference type="ARBA" id="ARBA00022475"/>
    </source>
</evidence>
<dbReference type="PANTHER" id="PTHR12677:SF55">
    <property type="entry name" value="UNDECAPRENYL PHOSPHATE TRANSPORTER SAOUHSC_00901-RELATED"/>
    <property type="match status" value="1"/>
</dbReference>
<name>A0A264W756_9BACL</name>
<evidence type="ECO:0000256" key="1">
    <source>
        <dbReference type="ARBA" id="ARBA00004651"/>
    </source>
</evidence>
<evidence type="ECO:0000259" key="7">
    <source>
        <dbReference type="Pfam" id="PF09335"/>
    </source>
</evidence>
<dbReference type="AlphaFoldDB" id="A0A264W756"/>
<keyword evidence="2 6" id="KW-1003">Cell membrane</keyword>
<dbReference type="Pfam" id="PF09335">
    <property type="entry name" value="VTT_dom"/>
    <property type="match status" value="1"/>
</dbReference>